<sequence>MTICTLSSSTVCTAEICYSRPACKDGPLAVPLAASHGLTPGPKLAGSPHRENERSMIVSVQAKPTPHVVVKNLH</sequence>
<comment type="caution">
    <text evidence="1">The sequence shown here is derived from an EMBL/GenBank/DDBJ whole genome shotgun (WGS) entry which is preliminary data.</text>
</comment>
<gene>
    <name evidence="1" type="ORF">N656DRAFT_544283</name>
</gene>
<dbReference type="EMBL" id="MU853336">
    <property type="protein sequence ID" value="KAK4114747.1"/>
    <property type="molecule type" value="Genomic_DNA"/>
</dbReference>
<organism evidence="1 2">
    <name type="scientific">Canariomyces notabilis</name>
    <dbReference type="NCBI Taxonomy" id="2074819"/>
    <lineage>
        <taxon>Eukaryota</taxon>
        <taxon>Fungi</taxon>
        <taxon>Dikarya</taxon>
        <taxon>Ascomycota</taxon>
        <taxon>Pezizomycotina</taxon>
        <taxon>Sordariomycetes</taxon>
        <taxon>Sordariomycetidae</taxon>
        <taxon>Sordariales</taxon>
        <taxon>Chaetomiaceae</taxon>
        <taxon>Canariomyces</taxon>
    </lineage>
</organism>
<dbReference type="AlphaFoldDB" id="A0AAN6THT2"/>
<protein>
    <submittedName>
        <fullName evidence="1">Uncharacterized protein</fullName>
    </submittedName>
</protein>
<evidence type="ECO:0000313" key="2">
    <source>
        <dbReference type="Proteomes" id="UP001302812"/>
    </source>
</evidence>
<dbReference type="Proteomes" id="UP001302812">
    <property type="component" value="Unassembled WGS sequence"/>
</dbReference>
<keyword evidence="2" id="KW-1185">Reference proteome</keyword>
<proteinExistence type="predicted"/>
<evidence type="ECO:0000313" key="1">
    <source>
        <dbReference type="EMBL" id="KAK4114747.1"/>
    </source>
</evidence>
<name>A0AAN6THT2_9PEZI</name>
<dbReference type="GeneID" id="89934150"/>
<dbReference type="RefSeq" id="XP_064672317.1">
    <property type="nucleotide sequence ID" value="XM_064810026.1"/>
</dbReference>
<reference evidence="1" key="1">
    <citation type="journal article" date="2023" name="Mol. Phylogenet. Evol.">
        <title>Genome-scale phylogeny and comparative genomics of the fungal order Sordariales.</title>
        <authorList>
            <person name="Hensen N."/>
            <person name="Bonometti L."/>
            <person name="Westerberg I."/>
            <person name="Brannstrom I.O."/>
            <person name="Guillou S."/>
            <person name="Cros-Aarteil S."/>
            <person name="Calhoun S."/>
            <person name="Haridas S."/>
            <person name="Kuo A."/>
            <person name="Mondo S."/>
            <person name="Pangilinan J."/>
            <person name="Riley R."/>
            <person name="LaButti K."/>
            <person name="Andreopoulos B."/>
            <person name="Lipzen A."/>
            <person name="Chen C."/>
            <person name="Yan M."/>
            <person name="Daum C."/>
            <person name="Ng V."/>
            <person name="Clum A."/>
            <person name="Steindorff A."/>
            <person name="Ohm R.A."/>
            <person name="Martin F."/>
            <person name="Silar P."/>
            <person name="Natvig D.O."/>
            <person name="Lalanne C."/>
            <person name="Gautier V."/>
            <person name="Ament-Velasquez S.L."/>
            <person name="Kruys A."/>
            <person name="Hutchinson M.I."/>
            <person name="Powell A.J."/>
            <person name="Barry K."/>
            <person name="Miller A.N."/>
            <person name="Grigoriev I.V."/>
            <person name="Debuchy R."/>
            <person name="Gladieux P."/>
            <person name="Hiltunen Thoren M."/>
            <person name="Johannesson H."/>
        </authorList>
    </citation>
    <scope>NUCLEOTIDE SEQUENCE</scope>
    <source>
        <strain evidence="1">CBS 508.74</strain>
    </source>
</reference>
<reference evidence="1" key="2">
    <citation type="submission" date="2023-05" db="EMBL/GenBank/DDBJ databases">
        <authorList>
            <consortium name="Lawrence Berkeley National Laboratory"/>
            <person name="Steindorff A."/>
            <person name="Hensen N."/>
            <person name="Bonometti L."/>
            <person name="Westerberg I."/>
            <person name="Brannstrom I.O."/>
            <person name="Guillou S."/>
            <person name="Cros-Aarteil S."/>
            <person name="Calhoun S."/>
            <person name="Haridas S."/>
            <person name="Kuo A."/>
            <person name="Mondo S."/>
            <person name="Pangilinan J."/>
            <person name="Riley R."/>
            <person name="Labutti K."/>
            <person name="Andreopoulos B."/>
            <person name="Lipzen A."/>
            <person name="Chen C."/>
            <person name="Yanf M."/>
            <person name="Daum C."/>
            <person name="Ng V."/>
            <person name="Clum A."/>
            <person name="Ohm R."/>
            <person name="Martin F."/>
            <person name="Silar P."/>
            <person name="Natvig D."/>
            <person name="Lalanne C."/>
            <person name="Gautier V."/>
            <person name="Ament-Velasquez S.L."/>
            <person name="Kruys A."/>
            <person name="Hutchinson M.I."/>
            <person name="Powell A.J."/>
            <person name="Barry K."/>
            <person name="Miller A.N."/>
            <person name="Grigoriev I.V."/>
            <person name="Debuchy R."/>
            <person name="Gladieux P."/>
            <person name="Thoren M.H."/>
            <person name="Johannesson H."/>
        </authorList>
    </citation>
    <scope>NUCLEOTIDE SEQUENCE</scope>
    <source>
        <strain evidence="1">CBS 508.74</strain>
    </source>
</reference>
<accession>A0AAN6THT2</accession>